<keyword evidence="2" id="KW-1133">Transmembrane helix</keyword>
<evidence type="ECO:0000313" key="4">
    <source>
        <dbReference type="Proteomes" id="UP001337655"/>
    </source>
</evidence>
<evidence type="ECO:0000256" key="1">
    <source>
        <dbReference type="SAM" id="MobiDB-lite"/>
    </source>
</evidence>
<feature type="region of interest" description="Disordered" evidence="1">
    <location>
        <begin position="45"/>
        <end position="92"/>
    </location>
</feature>
<organism evidence="3 4">
    <name type="scientific">Saxophila tyrrhenica</name>
    <dbReference type="NCBI Taxonomy" id="1690608"/>
    <lineage>
        <taxon>Eukaryota</taxon>
        <taxon>Fungi</taxon>
        <taxon>Dikarya</taxon>
        <taxon>Ascomycota</taxon>
        <taxon>Pezizomycotina</taxon>
        <taxon>Dothideomycetes</taxon>
        <taxon>Dothideomycetidae</taxon>
        <taxon>Mycosphaerellales</taxon>
        <taxon>Extremaceae</taxon>
        <taxon>Saxophila</taxon>
    </lineage>
</organism>
<dbReference type="RefSeq" id="XP_064661514.1">
    <property type="nucleotide sequence ID" value="XM_064800175.1"/>
</dbReference>
<evidence type="ECO:0000313" key="3">
    <source>
        <dbReference type="EMBL" id="KAK5172796.1"/>
    </source>
</evidence>
<feature type="compositionally biased region" description="Pro residues" evidence="1">
    <location>
        <begin position="66"/>
        <end position="78"/>
    </location>
</feature>
<comment type="caution">
    <text evidence="3">The sequence shown here is derived from an EMBL/GenBank/DDBJ whole genome shotgun (WGS) entry which is preliminary data.</text>
</comment>
<gene>
    <name evidence="3" type="ORF">LTR77_002916</name>
</gene>
<dbReference type="EMBL" id="JAVRRT010000004">
    <property type="protein sequence ID" value="KAK5172796.1"/>
    <property type="molecule type" value="Genomic_DNA"/>
</dbReference>
<feature type="compositionally biased region" description="Basic and acidic residues" evidence="1">
    <location>
        <begin position="45"/>
        <end position="60"/>
    </location>
</feature>
<accession>A0AAV9PGI9</accession>
<dbReference type="Proteomes" id="UP001337655">
    <property type="component" value="Unassembled WGS sequence"/>
</dbReference>
<name>A0AAV9PGI9_9PEZI</name>
<keyword evidence="2" id="KW-0812">Transmembrane</keyword>
<feature type="transmembrane region" description="Helical" evidence="2">
    <location>
        <begin position="6"/>
        <end position="24"/>
    </location>
</feature>
<dbReference type="GeneID" id="89924263"/>
<sequence>MGCILAGLCVCMFLFIWWWFPRMYKKGIRADMDRVDEDNRMRVLHENEQADIEAARRAEAGEGDPTNPPPVYSPPPKKPTTVMYTPPAYTSY</sequence>
<proteinExistence type="predicted"/>
<reference evidence="3 4" key="1">
    <citation type="submission" date="2023-08" db="EMBL/GenBank/DDBJ databases">
        <title>Black Yeasts Isolated from many extreme environments.</title>
        <authorList>
            <person name="Coleine C."/>
            <person name="Stajich J.E."/>
            <person name="Selbmann L."/>
        </authorList>
    </citation>
    <scope>NUCLEOTIDE SEQUENCE [LARGE SCALE GENOMIC DNA]</scope>
    <source>
        <strain evidence="3 4">CCFEE 5935</strain>
    </source>
</reference>
<keyword evidence="4" id="KW-1185">Reference proteome</keyword>
<evidence type="ECO:0000256" key="2">
    <source>
        <dbReference type="SAM" id="Phobius"/>
    </source>
</evidence>
<dbReference type="AlphaFoldDB" id="A0AAV9PGI9"/>
<keyword evidence="2" id="KW-0472">Membrane</keyword>
<protein>
    <submittedName>
        <fullName evidence="3">Uncharacterized protein</fullName>
    </submittedName>
</protein>